<name>A0ABT0KHG7_9GAMM</name>
<evidence type="ECO:0000313" key="2">
    <source>
        <dbReference type="Proteomes" id="UP001165275"/>
    </source>
</evidence>
<proteinExistence type="predicted"/>
<keyword evidence="2" id="KW-1185">Reference proteome</keyword>
<dbReference type="Proteomes" id="UP001165275">
    <property type="component" value="Unassembled WGS sequence"/>
</dbReference>
<accession>A0ABT0KHG7</accession>
<evidence type="ECO:0000313" key="1">
    <source>
        <dbReference type="EMBL" id="MCL1031381.1"/>
    </source>
</evidence>
<reference evidence="1" key="1">
    <citation type="submission" date="2021-04" db="EMBL/GenBank/DDBJ databases">
        <title>Genome sequence of Serratia sp. arafor3.</title>
        <authorList>
            <person name="Besaury L."/>
        </authorList>
    </citation>
    <scope>NUCLEOTIDE SEQUENCE</scope>
    <source>
        <strain evidence="1">Arafor3</strain>
    </source>
</reference>
<comment type="caution">
    <text evidence="1">The sequence shown here is derived from an EMBL/GenBank/DDBJ whole genome shotgun (WGS) entry which is preliminary data.</text>
</comment>
<sequence>MTPNELLESVKPRFTPLLVVETKTLESLLIKALAAYQDKAGLVQKVRVNKEAGVSLPYPDDYLALVHVVDSRGTFVYSEDFGSSIDLELTGRERYPFTLSYLVNLRDRPLDKWTVPPSTIGMIQDYLEALIAIPNTERQRRVSIAGKLDTSALPDAVTLELRKNDLELQMAANRAIIAGATLFG</sequence>
<organism evidence="1 2">
    <name type="scientific">Serratia silvae</name>
    <dbReference type="NCBI Taxonomy" id="2824122"/>
    <lineage>
        <taxon>Bacteria</taxon>
        <taxon>Pseudomonadati</taxon>
        <taxon>Pseudomonadota</taxon>
        <taxon>Gammaproteobacteria</taxon>
        <taxon>Enterobacterales</taxon>
        <taxon>Yersiniaceae</taxon>
        <taxon>Serratia</taxon>
    </lineage>
</organism>
<evidence type="ECO:0008006" key="3">
    <source>
        <dbReference type="Google" id="ProtNLM"/>
    </source>
</evidence>
<gene>
    <name evidence="1" type="ORF">KAJ71_20515</name>
</gene>
<protein>
    <recommendedName>
        <fullName evidence="3">Morphogenetic protein</fullName>
    </recommendedName>
</protein>
<dbReference type="EMBL" id="JAGQDC010000021">
    <property type="protein sequence ID" value="MCL1031381.1"/>
    <property type="molecule type" value="Genomic_DNA"/>
</dbReference>